<dbReference type="InterPro" id="IPR003439">
    <property type="entry name" value="ABC_transporter-like_ATP-bd"/>
</dbReference>
<dbReference type="PROSITE" id="PS00211">
    <property type="entry name" value="ABC_TRANSPORTER_1"/>
    <property type="match status" value="1"/>
</dbReference>
<organism evidence="4 5">
    <name type="scientific">Sphingobacterium suaedae</name>
    <dbReference type="NCBI Taxonomy" id="1686402"/>
    <lineage>
        <taxon>Bacteria</taxon>
        <taxon>Pseudomonadati</taxon>
        <taxon>Bacteroidota</taxon>
        <taxon>Sphingobacteriia</taxon>
        <taxon>Sphingobacteriales</taxon>
        <taxon>Sphingobacteriaceae</taxon>
        <taxon>Sphingobacterium</taxon>
    </lineage>
</organism>
<accession>A0ABW5KBW3</accession>
<feature type="domain" description="ABC transporter" evidence="3">
    <location>
        <begin position="2"/>
        <end position="167"/>
    </location>
</feature>
<reference evidence="5" key="1">
    <citation type="journal article" date="2019" name="Int. J. Syst. Evol. Microbiol.">
        <title>The Global Catalogue of Microorganisms (GCM) 10K type strain sequencing project: providing services to taxonomists for standard genome sequencing and annotation.</title>
        <authorList>
            <consortium name="The Broad Institute Genomics Platform"/>
            <consortium name="The Broad Institute Genome Sequencing Center for Infectious Disease"/>
            <person name="Wu L."/>
            <person name="Ma J."/>
        </authorList>
    </citation>
    <scope>NUCLEOTIDE SEQUENCE [LARGE SCALE GENOMIC DNA]</scope>
    <source>
        <strain evidence="5">KCTC 42662</strain>
    </source>
</reference>
<protein>
    <submittedName>
        <fullName evidence="4">ATP-binding cassette domain-containing protein</fullName>
    </submittedName>
</protein>
<dbReference type="EMBL" id="JBHULR010000001">
    <property type="protein sequence ID" value="MFD2546286.1"/>
    <property type="molecule type" value="Genomic_DNA"/>
</dbReference>
<keyword evidence="1" id="KW-0547">Nucleotide-binding</keyword>
<keyword evidence="2 4" id="KW-0067">ATP-binding</keyword>
<comment type="caution">
    <text evidence="4">The sequence shown here is derived from an EMBL/GenBank/DDBJ whole genome shotgun (WGS) entry which is preliminary data.</text>
</comment>
<dbReference type="PROSITE" id="PS50893">
    <property type="entry name" value="ABC_TRANSPORTER_2"/>
    <property type="match status" value="1"/>
</dbReference>
<evidence type="ECO:0000259" key="3">
    <source>
        <dbReference type="PROSITE" id="PS50893"/>
    </source>
</evidence>
<name>A0ABW5KBW3_9SPHI</name>
<proteinExistence type="predicted"/>
<evidence type="ECO:0000313" key="5">
    <source>
        <dbReference type="Proteomes" id="UP001597545"/>
    </source>
</evidence>
<dbReference type="Pfam" id="PF00005">
    <property type="entry name" value="ABC_tran"/>
    <property type="match status" value="1"/>
</dbReference>
<evidence type="ECO:0000256" key="1">
    <source>
        <dbReference type="ARBA" id="ARBA00022741"/>
    </source>
</evidence>
<dbReference type="Proteomes" id="UP001597545">
    <property type="component" value="Unassembled WGS sequence"/>
</dbReference>
<sequence>MVLILPILTRLTCVLVLQKNHIFKGSIADNIRYGKISASMGEVIEAAKKAYIHDEISELPNGYDAEAQLLSGGQQQRVAIARLFLKDPPIIFLDEPTANLDAIATEQIKNSLDAIKRGRTVIIVSHSISQIIEAEHIIVMEKGAVVEDGAHDQLYANRSTYYKIFSAMANSLNISKITKSINGY</sequence>
<gene>
    <name evidence="4" type="ORF">ACFSR5_01365</name>
</gene>
<dbReference type="PANTHER" id="PTHR43394:SF1">
    <property type="entry name" value="ATP-BINDING CASSETTE SUB-FAMILY B MEMBER 10, MITOCHONDRIAL"/>
    <property type="match status" value="1"/>
</dbReference>
<evidence type="ECO:0000256" key="2">
    <source>
        <dbReference type="ARBA" id="ARBA00022840"/>
    </source>
</evidence>
<evidence type="ECO:0000313" key="4">
    <source>
        <dbReference type="EMBL" id="MFD2546286.1"/>
    </source>
</evidence>
<dbReference type="InterPro" id="IPR027417">
    <property type="entry name" value="P-loop_NTPase"/>
</dbReference>
<dbReference type="InterPro" id="IPR017871">
    <property type="entry name" value="ABC_transporter-like_CS"/>
</dbReference>
<dbReference type="PANTHER" id="PTHR43394">
    <property type="entry name" value="ATP-DEPENDENT PERMEASE MDL1, MITOCHONDRIAL"/>
    <property type="match status" value="1"/>
</dbReference>
<keyword evidence="5" id="KW-1185">Reference proteome</keyword>
<dbReference type="InterPro" id="IPR039421">
    <property type="entry name" value="Type_1_exporter"/>
</dbReference>
<dbReference type="RefSeq" id="WP_380899925.1">
    <property type="nucleotide sequence ID" value="NZ_JBHUEG010000002.1"/>
</dbReference>
<dbReference type="GO" id="GO:0005524">
    <property type="term" value="F:ATP binding"/>
    <property type="evidence" value="ECO:0007669"/>
    <property type="project" value="UniProtKB-KW"/>
</dbReference>
<dbReference type="Gene3D" id="3.40.50.300">
    <property type="entry name" value="P-loop containing nucleotide triphosphate hydrolases"/>
    <property type="match status" value="1"/>
</dbReference>
<dbReference type="SUPFAM" id="SSF52540">
    <property type="entry name" value="P-loop containing nucleoside triphosphate hydrolases"/>
    <property type="match status" value="1"/>
</dbReference>